<dbReference type="AlphaFoldDB" id="A0A9Q0CSP6"/>
<dbReference type="OrthoDB" id="616698at2759"/>
<proteinExistence type="predicted"/>
<gene>
    <name evidence="3" type="ORF">LUZ63_007785</name>
</gene>
<sequence>MALISQQSQVSYPKYCFKSGSSADGTAPRSLTSFAFIPRKNELISFVSLKYQLHSRSQPLYLQTRRPIRIPSFKRSAQNGKHGNDESSRNPPKSRVRFSEPMNMQKYPISYEPEERGENPKVVSSNAIKRLFRKFLHNLRTQPLCERTVNESTRDREEPSASTIEEIQSADYEAPHESESKSKSPVLKTAFLFFTSFNAALSIPLLVFVPGYFTVRMTYGAEVAAELMPLWFLGPPILALYVKVIQKLLHLYFLIFTRAGLLLKDLTFYSRVAYAYVKEGKVKAYFYETLWGPVVRLKELDYKALAMQKYMHITAWLVEVYLDLMESIWPYYCRTIKMLKKANLL</sequence>
<feature type="region of interest" description="Disordered" evidence="1">
    <location>
        <begin position="73"/>
        <end position="101"/>
    </location>
</feature>
<keyword evidence="2" id="KW-0812">Transmembrane</keyword>
<keyword evidence="4" id="KW-1185">Reference proteome</keyword>
<comment type="caution">
    <text evidence="3">The sequence shown here is derived from an EMBL/GenBank/DDBJ whole genome shotgun (WGS) entry which is preliminary data.</text>
</comment>
<dbReference type="PANTHER" id="PTHR48223">
    <property type="entry name" value="DEFECTIVE 2759, PUTATIVE ISOFORM 1-RELATED"/>
    <property type="match status" value="1"/>
</dbReference>
<keyword evidence="2" id="KW-0472">Membrane</keyword>
<feature type="compositionally biased region" description="Basic and acidic residues" evidence="1">
    <location>
        <begin position="148"/>
        <end position="159"/>
    </location>
</feature>
<keyword evidence="2" id="KW-1133">Transmembrane helix</keyword>
<feature type="transmembrane region" description="Helical" evidence="2">
    <location>
        <begin position="233"/>
        <end position="255"/>
    </location>
</feature>
<protein>
    <submittedName>
        <fullName evidence="3">Uncharacterized protein</fullName>
    </submittedName>
</protein>
<dbReference type="Proteomes" id="UP001151287">
    <property type="component" value="Unassembled WGS sequence"/>
</dbReference>
<evidence type="ECO:0000313" key="3">
    <source>
        <dbReference type="EMBL" id="KAJ1699273.1"/>
    </source>
</evidence>
<name>A0A9Q0CSP6_9POAL</name>
<reference evidence="3" key="1">
    <citation type="journal article" date="2022" name="Cell">
        <title>Repeat-based holocentromeres influence genome architecture and karyotype evolution.</title>
        <authorList>
            <person name="Hofstatter P.G."/>
            <person name="Thangavel G."/>
            <person name="Lux T."/>
            <person name="Neumann P."/>
            <person name="Vondrak T."/>
            <person name="Novak P."/>
            <person name="Zhang M."/>
            <person name="Costa L."/>
            <person name="Castellani M."/>
            <person name="Scott A."/>
            <person name="Toegelov H."/>
            <person name="Fuchs J."/>
            <person name="Mata-Sucre Y."/>
            <person name="Dias Y."/>
            <person name="Vanzela A.L.L."/>
            <person name="Huettel B."/>
            <person name="Almeida C.C.S."/>
            <person name="Simkova H."/>
            <person name="Souza G."/>
            <person name="Pedrosa-Harand A."/>
            <person name="Macas J."/>
            <person name="Mayer K.F.X."/>
            <person name="Houben A."/>
            <person name="Marques A."/>
        </authorList>
    </citation>
    <scope>NUCLEOTIDE SEQUENCE</scope>
    <source>
        <strain evidence="3">RhyBre1mFocal</strain>
    </source>
</reference>
<dbReference type="PANTHER" id="PTHR48223:SF1">
    <property type="entry name" value="ABC TRANSMEMBRANE TYPE-1 DOMAIN-CONTAINING PROTEIN"/>
    <property type="match status" value="1"/>
</dbReference>
<accession>A0A9Q0CSP6</accession>
<feature type="region of interest" description="Disordered" evidence="1">
    <location>
        <begin position="148"/>
        <end position="180"/>
    </location>
</feature>
<evidence type="ECO:0000256" key="2">
    <source>
        <dbReference type="SAM" id="Phobius"/>
    </source>
</evidence>
<feature type="transmembrane region" description="Helical" evidence="2">
    <location>
        <begin position="190"/>
        <end position="213"/>
    </location>
</feature>
<organism evidence="3 4">
    <name type="scientific">Rhynchospora breviuscula</name>
    <dbReference type="NCBI Taxonomy" id="2022672"/>
    <lineage>
        <taxon>Eukaryota</taxon>
        <taxon>Viridiplantae</taxon>
        <taxon>Streptophyta</taxon>
        <taxon>Embryophyta</taxon>
        <taxon>Tracheophyta</taxon>
        <taxon>Spermatophyta</taxon>
        <taxon>Magnoliopsida</taxon>
        <taxon>Liliopsida</taxon>
        <taxon>Poales</taxon>
        <taxon>Cyperaceae</taxon>
        <taxon>Cyperoideae</taxon>
        <taxon>Rhynchosporeae</taxon>
        <taxon>Rhynchospora</taxon>
    </lineage>
</organism>
<evidence type="ECO:0000256" key="1">
    <source>
        <dbReference type="SAM" id="MobiDB-lite"/>
    </source>
</evidence>
<evidence type="ECO:0000313" key="4">
    <source>
        <dbReference type="Proteomes" id="UP001151287"/>
    </source>
</evidence>
<dbReference type="EMBL" id="JAMQYH010000002">
    <property type="protein sequence ID" value="KAJ1699273.1"/>
    <property type="molecule type" value="Genomic_DNA"/>
</dbReference>